<dbReference type="Pfam" id="PF00583">
    <property type="entry name" value="Acetyltransf_1"/>
    <property type="match status" value="1"/>
</dbReference>
<dbReference type="PROSITE" id="PS51186">
    <property type="entry name" value="GNAT"/>
    <property type="match status" value="1"/>
</dbReference>
<sequence length="191" mass="21911">MVQRLEFHSITPERWRDLEKLFGERGACGGCWCMWWRLPCAQFTKQKGELNKKALKKIVQSGMVPGLLAYADDQPIAWCSLGPRESFPSLERSRILKRVDEQPVWSVVCFFVAKPFRRQGVTVKLLKAAVSYAREHGARIIEGYPVEPKKENVPGVFAWTGMASTFRKAGFIEVARRSETRPIMRYCVSQQ</sequence>
<dbReference type="CDD" id="cd04301">
    <property type="entry name" value="NAT_SF"/>
    <property type="match status" value="1"/>
</dbReference>
<protein>
    <submittedName>
        <fullName evidence="2">GCN5-related N-acetyltransferase</fullName>
    </submittedName>
</protein>
<dbReference type="Gene3D" id="3.40.630.30">
    <property type="match status" value="1"/>
</dbReference>
<name>H5SMJ5_9BACT</name>
<keyword evidence="2" id="KW-0808">Transferase</keyword>
<dbReference type="SUPFAM" id="SSF55729">
    <property type="entry name" value="Acyl-CoA N-acyltransferases (Nat)"/>
    <property type="match status" value="1"/>
</dbReference>
<dbReference type="InterPro" id="IPR016181">
    <property type="entry name" value="Acyl_CoA_acyltransferase"/>
</dbReference>
<dbReference type="EMBL" id="AP011774">
    <property type="protein sequence ID" value="BAL57381.1"/>
    <property type="molecule type" value="Genomic_DNA"/>
</dbReference>
<organism evidence="2">
    <name type="scientific">uncultured Acetothermia bacterium</name>
    <dbReference type="NCBI Taxonomy" id="236499"/>
    <lineage>
        <taxon>Bacteria</taxon>
        <taxon>Candidatus Bipolaricaulota</taxon>
        <taxon>environmental samples</taxon>
    </lineage>
</organism>
<reference evidence="2" key="1">
    <citation type="journal article" date="2005" name="Environ. Microbiol.">
        <title>Genetic and functional properties of uncultivated thermophilic crenarchaeotes from a subsurface gold mine as revealed by analysis of genome fragments.</title>
        <authorList>
            <person name="Nunoura T."/>
            <person name="Hirayama H."/>
            <person name="Takami H."/>
            <person name="Oida H."/>
            <person name="Nishi S."/>
            <person name="Shimamura S."/>
            <person name="Suzuki Y."/>
            <person name="Inagaki F."/>
            <person name="Takai K."/>
            <person name="Nealson K.H."/>
            <person name="Horikoshi K."/>
        </authorList>
    </citation>
    <scope>NUCLEOTIDE SEQUENCE</scope>
</reference>
<dbReference type="InterPro" id="IPR000182">
    <property type="entry name" value="GNAT_dom"/>
</dbReference>
<proteinExistence type="predicted"/>
<evidence type="ECO:0000313" key="2">
    <source>
        <dbReference type="EMBL" id="BAL57381.1"/>
    </source>
</evidence>
<gene>
    <name evidence="2" type="ORF">HGMM_F50B12C28</name>
</gene>
<accession>H5SMJ5</accession>
<dbReference type="AlphaFoldDB" id="H5SMJ5"/>
<dbReference type="GO" id="GO:0016747">
    <property type="term" value="F:acyltransferase activity, transferring groups other than amino-acyl groups"/>
    <property type="evidence" value="ECO:0007669"/>
    <property type="project" value="InterPro"/>
</dbReference>
<reference evidence="2" key="2">
    <citation type="journal article" date="2012" name="PLoS ONE">
        <title>A Deeply Branching Thermophilic Bacterium with an Ancient Acetyl-CoA Pathway Dominates a Subsurface Ecosystem.</title>
        <authorList>
            <person name="Takami H."/>
            <person name="Noguchi H."/>
            <person name="Takaki Y."/>
            <person name="Uchiyama I."/>
            <person name="Toyoda A."/>
            <person name="Nishi S."/>
            <person name="Chee G.-J."/>
            <person name="Arai W."/>
            <person name="Nunoura T."/>
            <person name="Itoh T."/>
            <person name="Hattori M."/>
            <person name="Takai K."/>
        </authorList>
    </citation>
    <scope>NUCLEOTIDE SEQUENCE</scope>
</reference>
<evidence type="ECO:0000259" key="1">
    <source>
        <dbReference type="PROSITE" id="PS51186"/>
    </source>
</evidence>
<feature type="domain" description="N-acetyltransferase" evidence="1">
    <location>
        <begin position="5"/>
        <end position="189"/>
    </location>
</feature>